<comment type="caution">
    <text evidence="8">The sequence shown here is derived from an EMBL/GenBank/DDBJ whole genome shotgun (WGS) entry which is preliminary data.</text>
</comment>
<dbReference type="InterPro" id="IPR003657">
    <property type="entry name" value="WRKY_dom"/>
</dbReference>
<keyword evidence="4" id="KW-0804">Transcription</keyword>
<sequence>METLAKATDDRIVSANKHEVGIVRAKLNQMSKENKILTEMVSIMQANYTALCSQFFNLVTEISPSQKRKNRTPEIDSFNQINGNPSEDCSFKRLREDPKPKISKVYVQTDPSDLSLVVRDGYRWRKYGQKITRYNPSPRAYYRCSFAPTCPVKKKVQRAAEDQSILVATYEGEHEHGQFSEGVGSMQSGSLPYFVSISSSCPTITLDLTQEGFWRDDGKFSRQNESTLPEFQPVLVEQIASMLTKDPNFRNALAVAISGRMSRHPSAQN</sequence>
<proteinExistence type="predicted"/>
<keyword evidence="9" id="KW-1185">Reference proteome</keyword>
<dbReference type="InterPro" id="IPR044810">
    <property type="entry name" value="WRKY_plant"/>
</dbReference>
<feature type="compositionally biased region" description="Polar residues" evidence="6">
    <location>
        <begin position="77"/>
        <end position="87"/>
    </location>
</feature>
<evidence type="ECO:0000256" key="3">
    <source>
        <dbReference type="ARBA" id="ARBA00023125"/>
    </source>
</evidence>
<evidence type="ECO:0000256" key="5">
    <source>
        <dbReference type="ARBA" id="ARBA00023242"/>
    </source>
</evidence>
<keyword evidence="5" id="KW-0539">Nucleus</keyword>
<dbReference type="PANTHER" id="PTHR31429:SF3">
    <property type="entry name" value="WRKY TRANSCRIPTION FACTOR 40-RELATED"/>
    <property type="match status" value="1"/>
</dbReference>
<name>A0A8J5LN70_ZINOF</name>
<feature type="domain" description="WRKY" evidence="7">
    <location>
        <begin position="113"/>
        <end position="176"/>
    </location>
</feature>
<evidence type="ECO:0000259" key="7">
    <source>
        <dbReference type="PROSITE" id="PS50811"/>
    </source>
</evidence>
<dbReference type="GO" id="GO:0005634">
    <property type="term" value="C:nucleus"/>
    <property type="evidence" value="ECO:0007669"/>
    <property type="project" value="UniProtKB-SubCell"/>
</dbReference>
<evidence type="ECO:0000256" key="1">
    <source>
        <dbReference type="ARBA" id="ARBA00004123"/>
    </source>
</evidence>
<evidence type="ECO:0000256" key="4">
    <source>
        <dbReference type="ARBA" id="ARBA00023163"/>
    </source>
</evidence>
<protein>
    <recommendedName>
        <fullName evidence="7">WRKY domain-containing protein</fullName>
    </recommendedName>
</protein>
<dbReference type="SMART" id="SM00774">
    <property type="entry name" value="WRKY"/>
    <property type="match status" value="1"/>
</dbReference>
<evidence type="ECO:0000256" key="6">
    <source>
        <dbReference type="SAM" id="MobiDB-lite"/>
    </source>
</evidence>
<accession>A0A8J5LN70</accession>
<dbReference type="AlphaFoldDB" id="A0A8J5LN70"/>
<organism evidence="8 9">
    <name type="scientific">Zingiber officinale</name>
    <name type="common">Ginger</name>
    <name type="synonym">Amomum zingiber</name>
    <dbReference type="NCBI Taxonomy" id="94328"/>
    <lineage>
        <taxon>Eukaryota</taxon>
        <taxon>Viridiplantae</taxon>
        <taxon>Streptophyta</taxon>
        <taxon>Embryophyta</taxon>
        <taxon>Tracheophyta</taxon>
        <taxon>Spermatophyta</taxon>
        <taxon>Magnoliopsida</taxon>
        <taxon>Liliopsida</taxon>
        <taxon>Zingiberales</taxon>
        <taxon>Zingiberaceae</taxon>
        <taxon>Zingiber</taxon>
    </lineage>
</organism>
<evidence type="ECO:0000256" key="2">
    <source>
        <dbReference type="ARBA" id="ARBA00023015"/>
    </source>
</evidence>
<evidence type="ECO:0000313" key="9">
    <source>
        <dbReference type="Proteomes" id="UP000734854"/>
    </source>
</evidence>
<gene>
    <name evidence="8" type="ORF">ZIOFF_023068</name>
</gene>
<dbReference type="Proteomes" id="UP000734854">
    <property type="component" value="Unassembled WGS sequence"/>
</dbReference>
<dbReference type="PANTHER" id="PTHR31429">
    <property type="entry name" value="WRKY TRANSCRIPTION FACTOR 36-RELATED"/>
    <property type="match status" value="1"/>
</dbReference>
<dbReference type="GO" id="GO:0043565">
    <property type="term" value="F:sequence-specific DNA binding"/>
    <property type="evidence" value="ECO:0007669"/>
    <property type="project" value="InterPro"/>
</dbReference>
<dbReference type="SUPFAM" id="SSF118290">
    <property type="entry name" value="WRKY DNA-binding domain"/>
    <property type="match status" value="1"/>
</dbReference>
<dbReference type="EMBL" id="JACMSC010000006">
    <property type="protein sequence ID" value="KAG6519574.1"/>
    <property type="molecule type" value="Genomic_DNA"/>
</dbReference>
<comment type="subcellular location">
    <subcellularLocation>
        <location evidence="1">Nucleus</location>
    </subcellularLocation>
</comment>
<feature type="region of interest" description="Disordered" evidence="6">
    <location>
        <begin position="66"/>
        <end position="87"/>
    </location>
</feature>
<dbReference type="Pfam" id="PF03106">
    <property type="entry name" value="WRKY"/>
    <property type="match status" value="1"/>
</dbReference>
<reference evidence="8 9" key="1">
    <citation type="submission" date="2020-08" db="EMBL/GenBank/DDBJ databases">
        <title>Plant Genome Project.</title>
        <authorList>
            <person name="Zhang R.-G."/>
        </authorList>
    </citation>
    <scope>NUCLEOTIDE SEQUENCE [LARGE SCALE GENOMIC DNA]</scope>
    <source>
        <tissue evidence="8">Rhizome</tissue>
    </source>
</reference>
<keyword evidence="2" id="KW-0805">Transcription regulation</keyword>
<dbReference type="PROSITE" id="PS50811">
    <property type="entry name" value="WRKY"/>
    <property type="match status" value="1"/>
</dbReference>
<keyword evidence="3" id="KW-0238">DNA-binding</keyword>
<dbReference type="GO" id="GO:0003700">
    <property type="term" value="F:DNA-binding transcription factor activity"/>
    <property type="evidence" value="ECO:0007669"/>
    <property type="project" value="InterPro"/>
</dbReference>
<evidence type="ECO:0000313" key="8">
    <source>
        <dbReference type="EMBL" id="KAG6519574.1"/>
    </source>
</evidence>
<dbReference type="Gene3D" id="2.20.25.80">
    <property type="entry name" value="WRKY domain"/>
    <property type="match status" value="1"/>
</dbReference>
<dbReference type="InterPro" id="IPR036576">
    <property type="entry name" value="WRKY_dom_sf"/>
</dbReference>